<evidence type="ECO:0008006" key="4">
    <source>
        <dbReference type="Google" id="ProtNLM"/>
    </source>
</evidence>
<feature type="non-terminal residue" evidence="2">
    <location>
        <position position="1"/>
    </location>
</feature>
<gene>
    <name evidence="2" type="ORF">CR513_58835</name>
</gene>
<dbReference type="AlphaFoldDB" id="A0A371E9V0"/>
<evidence type="ECO:0000256" key="1">
    <source>
        <dbReference type="SAM" id="MobiDB-lite"/>
    </source>
</evidence>
<proteinExistence type="predicted"/>
<name>A0A371E9V0_MUCPR</name>
<feature type="region of interest" description="Disordered" evidence="1">
    <location>
        <begin position="102"/>
        <end position="126"/>
    </location>
</feature>
<accession>A0A371E9V0</accession>
<comment type="caution">
    <text evidence="2">The sequence shown here is derived from an EMBL/GenBank/DDBJ whole genome shotgun (WGS) entry which is preliminary data.</text>
</comment>
<evidence type="ECO:0000313" key="3">
    <source>
        <dbReference type="Proteomes" id="UP000257109"/>
    </source>
</evidence>
<protein>
    <recommendedName>
        <fullName evidence="4">Reverse transcriptase domain-containing protein</fullName>
    </recommendedName>
</protein>
<dbReference type="EMBL" id="QJKJ01015271">
    <property type="protein sequence ID" value="RDX62793.1"/>
    <property type="molecule type" value="Genomic_DNA"/>
</dbReference>
<evidence type="ECO:0000313" key="2">
    <source>
        <dbReference type="EMBL" id="RDX62793.1"/>
    </source>
</evidence>
<sequence length="199" mass="22885">MANLNQNDWSRLVEDAMWAKKCNMAYDQASHNRKLILRNEFKVGQKVLLFNSRLKLITGKLRSKWDGPFVVTNIFPYGVVEVRDEANNNTFKVNIHQLKPYHEGSNLRRGGNHHFGGTGHSRRPTRRSLRLTECIAAMRTMQNSRGAVSGMSFEFAKFSKFFVKEETKNEVKVNEEVISARQSRLLQTDSDLKAEPTLI</sequence>
<keyword evidence="3" id="KW-1185">Reference proteome</keyword>
<organism evidence="2 3">
    <name type="scientific">Mucuna pruriens</name>
    <name type="common">Velvet bean</name>
    <name type="synonym">Dolichos pruriens</name>
    <dbReference type="NCBI Taxonomy" id="157652"/>
    <lineage>
        <taxon>Eukaryota</taxon>
        <taxon>Viridiplantae</taxon>
        <taxon>Streptophyta</taxon>
        <taxon>Embryophyta</taxon>
        <taxon>Tracheophyta</taxon>
        <taxon>Spermatophyta</taxon>
        <taxon>Magnoliopsida</taxon>
        <taxon>eudicotyledons</taxon>
        <taxon>Gunneridae</taxon>
        <taxon>Pentapetalae</taxon>
        <taxon>rosids</taxon>
        <taxon>fabids</taxon>
        <taxon>Fabales</taxon>
        <taxon>Fabaceae</taxon>
        <taxon>Papilionoideae</taxon>
        <taxon>50 kb inversion clade</taxon>
        <taxon>NPAAA clade</taxon>
        <taxon>indigoferoid/millettioid clade</taxon>
        <taxon>Phaseoleae</taxon>
        <taxon>Mucuna</taxon>
    </lineage>
</organism>
<dbReference type="OrthoDB" id="1723222at2759"/>
<reference evidence="2" key="1">
    <citation type="submission" date="2018-05" db="EMBL/GenBank/DDBJ databases">
        <title>Draft genome of Mucuna pruriens seed.</title>
        <authorList>
            <person name="Nnadi N.E."/>
            <person name="Vos R."/>
            <person name="Hasami M.H."/>
            <person name="Devisetty U.K."/>
            <person name="Aguiy J.C."/>
        </authorList>
    </citation>
    <scope>NUCLEOTIDE SEQUENCE [LARGE SCALE GENOMIC DNA]</scope>
    <source>
        <strain evidence="2">JCA_2017</strain>
    </source>
</reference>
<dbReference type="Proteomes" id="UP000257109">
    <property type="component" value="Unassembled WGS sequence"/>
</dbReference>